<accession>A0A370U9D1</accession>
<proteinExistence type="predicted"/>
<dbReference type="EMBL" id="QKRA01000003">
    <property type="protein sequence ID" value="RDL44353.1"/>
    <property type="molecule type" value="Genomic_DNA"/>
</dbReference>
<gene>
    <name evidence="2" type="ORF">DN730_08085</name>
</gene>
<dbReference type="OrthoDB" id="9967861at2"/>
<evidence type="ECO:0000313" key="3">
    <source>
        <dbReference type="Proteomes" id="UP000254326"/>
    </source>
</evidence>
<dbReference type="AlphaFoldDB" id="A0A370U9D1"/>
<keyword evidence="1" id="KW-0812">Transmembrane</keyword>
<comment type="caution">
    <text evidence="2">The sequence shown here is derived from an EMBL/GenBank/DDBJ whole genome shotgun (WGS) entry which is preliminary data.</text>
</comment>
<dbReference type="RefSeq" id="WP_115467616.1">
    <property type="nucleotide sequence ID" value="NZ_QKRA01000003.1"/>
</dbReference>
<protein>
    <submittedName>
        <fullName evidence="2">Uncharacterized protein</fullName>
    </submittedName>
</protein>
<organism evidence="2 3">
    <name type="scientific">Marinomonas piezotolerans</name>
    <dbReference type="NCBI Taxonomy" id="2213058"/>
    <lineage>
        <taxon>Bacteria</taxon>
        <taxon>Pseudomonadati</taxon>
        <taxon>Pseudomonadota</taxon>
        <taxon>Gammaproteobacteria</taxon>
        <taxon>Oceanospirillales</taxon>
        <taxon>Oceanospirillaceae</taxon>
        <taxon>Marinomonas</taxon>
    </lineage>
</organism>
<keyword evidence="3" id="KW-1185">Reference proteome</keyword>
<keyword evidence="1" id="KW-1133">Transmembrane helix</keyword>
<evidence type="ECO:0000313" key="2">
    <source>
        <dbReference type="EMBL" id="RDL44353.1"/>
    </source>
</evidence>
<reference evidence="2 3" key="1">
    <citation type="submission" date="2018-06" db="EMBL/GenBank/DDBJ databases">
        <title>Marinomonas sp. YLB-05 draft genome sequence.</title>
        <authorList>
            <person name="Yu L."/>
            <person name="Tang X."/>
        </authorList>
    </citation>
    <scope>NUCLEOTIDE SEQUENCE [LARGE SCALE GENOMIC DNA]</scope>
    <source>
        <strain evidence="2 3">YLB-05</strain>
    </source>
</reference>
<sequence>MVTAIVNAIAGAFSSGGLAGIALRMVWESLLAMVLKMNWKVVIERAVSRLVVRGLHGLASMKTNDLTRETVSDILEQMGEKRLPKLKEANDVLNKKHDPG</sequence>
<keyword evidence="1" id="KW-0472">Membrane</keyword>
<feature type="transmembrane region" description="Helical" evidence="1">
    <location>
        <begin position="6"/>
        <end position="27"/>
    </location>
</feature>
<dbReference type="Proteomes" id="UP000254326">
    <property type="component" value="Unassembled WGS sequence"/>
</dbReference>
<name>A0A370U9D1_9GAMM</name>
<evidence type="ECO:0000256" key="1">
    <source>
        <dbReference type="SAM" id="Phobius"/>
    </source>
</evidence>